<keyword evidence="1" id="KW-0812">Transmembrane</keyword>
<dbReference type="AlphaFoldDB" id="A0A068SXQ3"/>
<dbReference type="SUPFAM" id="SSF55073">
    <property type="entry name" value="Nucleotide cyclase"/>
    <property type="match status" value="1"/>
</dbReference>
<evidence type="ECO:0000259" key="2">
    <source>
        <dbReference type="PROSITE" id="PS50887"/>
    </source>
</evidence>
<dbReference type="InterPro" id="IPR005330">
    <property type="entry name" value="MHYT_dom"/>
</dbReference>
<accession>A0A068SXQ3</accession>
<feature type="transmembrane region" description="Helical" evidence="1">
    <location>
        <begin position="112"/>
        <end position="130"/>
    </location>
</feature>
<dbReference type="GeneID" id="24260906"/>
<dbReference type="NCBIfam" id="TIGR00254">
    <property type="entry name" value="GGDEF"/>
    <property type="match status" value="1"/>
</dbReference>
<feature type="domain" description="MHYT" evidence="3">
    <location>
        <begin position="13"/>
        <end position="199"/>
    </location>
</feature>
<feature type="transmembrane region" description="Helical" evidence="1">
    <location>
        <begin position="16"/>
        <end position="36"/>
    </location>
</feature>
<keyword evidence="5" id="KW-1185">Reference proteome</keyword>
<organism evidence="4 5">
    <name type="scientific">Neorhizobium galegae bv. orientalis str. HAMBI 540</name>
    <dbReference type="NCBI Taxonomy" id="1028800"/>
    <lineage>
        <taxon>Bacteria</taxon>
        <taxon>Pseudomonadati</taxon>
        <taxon>Pseudomonadota</taxon>
        <taxon>Alphaproteobacteria</taxon>
        <taxon>Hyphomicrobiales</taxon>
        <taxon>Rhizobiaceae</taxon>
        <taxon>Rhizobium/Agrobacterium group</taxon>
        <taxon>Neorhizobium</taxon>
    </lineage>
</organism>
<dbReference type="Proteomes" id="UP000028181">
    <property type="component" value="Plasmid pHAMBI540a"/>
</dbReference>
<name>A0A068SXQ3_NEOGA</name>
<dbReference type="PATRIC" id="fig|1028800.3.peg.4907"/>
<dbReference type="PROSITE" id="PS50924">
    <property type="entry name" value="MHYT"/>
    <property type="match status" value="1"/>
</dbReference>
<dbReference type="InterPro" id="IPR035965">
    <property type="entry name" value="PAS-like_dom_sf"/>
</dbReference>
<dbReference type="Pfam" id="PF03707">
    <property type="entry name" value="MHYT"/>
    <property type="match status" value="2"/>
</dbReference>
<protein>
    <submittedName>
        <fullName evidence="4">Putative signaling protein YkoW</fullName>
    </submittedName>
</protein>
<proteinExistence type="predicted"/>
<dbReference type="SUPFAM" id="SSF55785">
    <property type="entry name" value="PYP-like sensor domain (PAS domain)"/>
    <property type="match status" value="1"/>
</dbReference>
<evidence type="ECO:0000313" key="4">
    <source>
        <dbReference type="EMBL" id="CDN50973.1"/>
    </source>
</evidence>
<evidence type="ECO:0000259" key="3">
    <source>
        <dbReference type="PROSITE" id="PS50924"/>
    </source>
</evidence>
<reference evidence="5" key="1">
    <citation type="journal article" date="2014" name="BMC Genomics">
        <title>Genome sequencing of two Neorhizobium galegae strains reveals a noeT gene responsible for the unusual acetylation of the nodulation factors.</title>
        <authorList>
            <person name="Osterman J."/>
            <person name="Marsh J."/>
            <person name="Laine P.K."/>
            <person name="Zeng Z."/>
            <person name="Alatalo E."/>
            <person name="Sullivan J.T."/>
            <person name="Young J.P."/>
            <person name="Thomas-Oates J."/>
            <person name="Paulin L."/>
            <person name="Lindstrom K."/>
        </authorList>
    </citation>
    <scope>NUCLEOTIDE SEQUENCE [LARGE SCALE GENOMIC DNA]</scope>
    <source>
        <strain evidence="5">HAMBI 540</strain>
    </source>
</reference>
<evidence type="ECO:0000313" key="5">
    <source>
        <dbReference type="Proteomes" id="UP000028181"/>
    </source>
</evidence>
<feature type="transmembrane region" description="Helical" evidence="1">
    <location>
        <begin position="142"/>
        <end position="163"/>
    </location>
</feature>
<dbReference type="eggNOG" id="COG5001">
    <property type="taxonomic scope" value="Bacteria"/>
</dbReference>
<feature type="transmembrane region" description="Helical" evidence="1">
    <location>
        <begin position="214"/>
        <end position="237"/>
    </location>
</feature>
<keyword evidence="1" id="KW-1133">Transmembrane helix</keyword>
<feature type="transmembrane region" description="Helical" evidence="1">
    <location>
        <begin position="48"/>
        <end position="73"/>
    </location>
</feature>
<dbReference type="GO" id="GO:0003824">
    <property type="term" value="F:catalytic activity"/>
    <property type="evidence" value="ECO:0007669"/>
    <property type="project" value="UniProtKB-ARBA"/>
</dbReference>
<dbReference type="Gene3D" id="3.30.450.20">
    <property type="entry name" value="PAS domain"/>
    <property type="match status" value="1"/>
</dbReference>
<dbReference type="Pfam" id="PF13188">
    <property type="entry name" value="PAS_8"/>
    <property type="match status" value="1"/>
</dbReference>
<dbReference type="InterPro" id="IPR052155">
    <property type="entry name" value="Biofilm_reg_signaling"/>
</dbReference>
<dbReference type="eggNOG" id="COG3300">
    <property type="taxonomic scope" value="Bacteria"/>
</dbReference>
<dbReference type="PANTHER" id="PTHR44757:SF2">
    <property type="entry name" value="BIOFILM ARCHITECTURE MAINTENANCE PROTEIN MBAA"/>
    <property type="match status" value="1"/>
</dbReference>
<dbReference type="PANTHER" id="PTHR44757">
    <property type="entry name" value="DIGUANYLATE CYCLASE DGCP"/>
    <property type="match status" value="1"/>
</dbReference>
<dbReference type="CDD" id="cd00130">
    <property type="entry name" value="PAS"/>
    <property type="match status" value="1"/>
</dbReference>
<dbReference type="KEGG" id="ngg:RG540_PA02950"/>
<geneLocation type="plasmid" evidence="5">
    <name>II</name>
</geneLocation>
<feature type="transmembrane region" description="Helical" evidence="1">
    <location>
        <begin position="175"/>
        <end position="198"/>
    </location>
</feature>
<dbReference type="OrthoDB" id="9812260at2"/>
<dbReference type="Pfam" id="PF00990">
    <property type="entry name" value="GGDEF"/>
    <property type="match status" value="1"/>
</dbReference>
<dbReference type="InterPro" id="IPR000014">
    <property type="entry name" value="PAS"/>
</dbReference>
<keyword evidence="4" id="KW-0614">Plasmid</keyword>
<dbReference type="EMBL" id="HG938354">
    <property type="protein sequence ID" value="CDN50973.1"/>
    <property type="molecule type" value="Genomic_DNA"/>
</dbReference>
<dbReference type="GO" id="GO:0016020">
    <property type="term" value="C:membrane"/>
    <property type="evidence" value="ECO:0007669"/>
    <property type="project" value="UniProtKB-UniRule"/>
</dbReference>
<sequence>MFIRVLDCISTDHNPTLVVLAIVVALFSGFALFTILDHARARHGRMKTIWVFVAAFAAGGGIWSTHFIAMLGFQPAAFVSYDVGLTAMSAFFAIAFAAAATPLLLSPSLVNALAGGLLLSAAIGTMHFIGMRALLFAGTFEWHLPLVALSLCAGSLLVIAATFVGRRRVSVGSRLAAGTLFGAAICTLHFTAMSAALLKTDPSLRVADGNLSEFLLGLSVAVVTTLIVVFSLVTVMFDRRAHDATADAQQMRCILEAAQIGILVCQDDEIISANKAFERLVGCEGSSIEGRAVADFFELPACVNPQIPRLYETEGQLRTANGVRVDVALNTTPILSGDTLRHLVEVRDIGDHKRARDRLDYLANHDELTGLPNRRLLNAELRKEALSNQEFGLLWVDLDRFKEINDTHGHAIGDALLHAVAQRFRSVLDEQHLLARVGGDEFVVLFKHSSRQRDPASAAESLLKAMVNPIVVDGQMLEVGISIGLARYPHDAKSTDALMRRADLALYEAKKTGRSRYAAAS</sequence>
<feature type="domain" description="GGDEF" evidence="2">
    <location>
        <begin position="389"/>
        <end position="521"/>
    </location>
</feature>
<keyword evidence="1" id="KW-0472">Membrane</keyword>
<gene>
    <name evidence="4" type="primary">ykoW</name>
    <name evidence="4" type="ORF">RG540_PA02950</name>
</gene>
<dbReference type="NCBIfam" id="TIGR00229">
    <property type="entry name" value="sensory_box"/>
    <property type="match status" value="1"/>
</dbReference>
<dbReference type="SMART" id="SM00267">
    <property type="entry name" value="GGDEF"/>
    <property type="match status" value="1"/>
</dbReference>
<feature type="transmembrane region" description="Helical" evidence="1">
    <location>
        <begin position="85"/>
        <end position="105"/>
    </location>
</feature>
<dbReference type="InterPro" id="IPR029787">
    <property type="entry name" value="Nucleotide_cyclase"/>
</dbReference>
<dbReference type="InterPro" id="IPR043128">
    <property type="entry name" value="Rev_trsase/Diguanyl_cyclase"/>
</dbReference>
<dbReference type="PROSITE" id="PS50887">
    <property type="entry name" value="GGDEF"/>
    <property type="match status" value="1"/>
</dbReference>
<dbReference type="RefSeq" id="WP_041364174.1">
    <property type="nucleotide sequence ID" value="NZ_HG938354.1"/>
</dbReference>
<dbReference type="HOGENOM" id="CLU_000445_70_49_5"/>
<dbReference type="CDD" id="cd01949">
    <property type="entry name" value="GGDEF"/>
    <property type="match status" value="1"/>
</dbReference>
<dbReference type="FunFam" id="3.30.70.270:FF:000001">
    <property type="entry name" value="Diguanylate cyclase domain protein"/>
    <property type="match status" value="1"/>
</dbReference>
<dbReference type="InterPro" id="IPR000160">
    <property type="entry name" value="GGDEF_dom"/>
</dbReference>
<evidence type="ECO:0000256" key="1">
    <source>
        <dbReference type="PROSITE-ProRule" id="PRU00244"/>
    </source>
</evidence>
<dbReference type="Gene3D" id="3.30.70.270">
    <property type="match status" value="1"/>
</dbReference>